<dbReference type="Gene3D" id="1.25.10.10">
    <property type="entry name" value="Leucine-rich Repeat Variant"/>
    <property type="match status" value="1"/>
</dbReference>
<dbReference type="EMBL" id="AUXT01000014">
    <property type="protein sequence ID" value="KZN58046.1"/>
    <property type="molecule type" value="Genomic_DNA"/>
</dbReference>
<dbReference type="Proteomes" id="UP000076587">
    <property type="component" value="Unassembled WGS sequence"/>
</dbReference>
<accession>A0A167HEW3</accession>
<dbReference type="AlphaFoldDB" id="A0A167HEW3"/>
<protein>
    <recommendedName>
        <fullName evidence="3">Vitellogenin domain-containing protein</fullName>
    </recommendedName>
</protein>
<reference evidence="1 2" key="1">
    <citation type="submission" date="2013-07" db="EMBL/GenBank/DDBJ databases">
        <title>Comparative Genomic and Metabolomic Analysis of Twelve Strains of Pseudoalteromonas luteoviolacea.</title>
        <authorList>
            <person name="Vynne N.G."/>
            <person name="Mansson M."/>
            <person name="Gram L."/>
        </authorList>
    </citation>
    <scope>NUCLEOTIDE SEQUENCE [LARGE SCALE GENOMIC DNA]</scope>
    <source>
        <strain evidence="1 2">NCIMB 1942</strain>
    </source>
</reference>
<dbReference type="RefSeq" id="WP_063375427.1">
    <property type="nucleotide sequence ID" value="NZ_AUXT01000014.1"/>
</dbReference>
<organism evidence="1 2">
    <name type="scientific">Pseudoalteromonas luteoviolacea NCIMB 1942</name>
    <dbReference type="NCBI Taxonomy" id="1365253"/>
    <lineage>
        <taxon>Bacteria</taxon>
        <taxon>Pseudomonadati</taxon>
        <taxon>Pseudomonadota</taxon>
        <taxon>Gammaproteobacteria</taxon>
        <taxon>Alteromonadales</taxon>
        <taxon>Pseudoalteromonadaceae</taxon>
        <taxon>Pseudoalteromonas</taxon>
    </lineage>
</organism>
<name>A0A167HEW3_9GAMM</name>
<gene>
    <name evidence="1" type="ORF">N482_22615</name>
</gene>
<dbReference type="InterPro" id="IPR011030">
    <property type="entry name" value="Lipovitellin_superhlx_dom"/>
</dbReference>
<evidence type="ECO:0000313" key="2">
    <source>
        <dbReference type="Proteomes" id="UP000076587"/>
    </source>
</evidence>
<dbReference type="PATRIC" id="fig|1365253.3.peg.363"/>
<sequence length="521" mass="58909">MKKITIIAIFVIAVSAVLVLKNSDSKPKVQVTYTAPKTLQRIHKDNQEYGYQVEIHSAVLSEKGTAITFSDLSWQMYFKPKHEGASDLVAVLTNIQFTSDNKAQKMPSQLPFYMTYDDGRFTKLNLLGLNAQHTLSVLPKVLDLMSYSLSASLTFEDAQGVKTYRYTQKDNAVSRSRINTASNPEREEEEQWQLTLSDNGSILVGIRELNYHNQQVWQQDEQHYDVVQSVFVRPIDFSKFDYVGWNSNQNAKVSTIKSKAEQVYDITDENLLSHLTELKSSLDADLAAQLGKYLLANQDQSDIKSLLMNHVRLNSALIYALQKAQTPQAEQMLSDLMSDEELGQQVLQKIVMAFGRFENATNIAFSSLQTVADNGENTPLSNMALLSIGTMNRFSPMQSQQVAGFLNTKLSDPAQLPTAILAITNSKNPELVEKLPKYLHHSDTQVRNNTIKFLSHKAEYQDQVIFSLVQAPHITTIDTFTRVYQQANYKLSDSNLDRLQALYHEQNNPLIKKRLAVILDI</sequence>
<evidence type="ECO:0008006" key="3">
    <source>
        <dbReference type="Google" id="ProtNLM"/>
    </source>
</evidence>
<dbReference type="SUPFAM" id="SSF48431">
    <property type="entry name" value="Lipovitellin-phosvitin complex, superhelical domain"/>
    <property type="match status" value="1"/>
</dbReference>
<dbReference type="InterPro" id="IPR011989">
    <property type="entry name" value="ARM-like"/>
</dbReference>
<proteinExistence type="predicted"/>
<evidence type="ECO:0000313" key="1">
    <source>
        <dbReference type="EMBL" id="KZN58046.1"/>
    </source>
</evidence>
<dbReference type="OrthoDB" id="6312431at2"/>
<comment type="caution">
    <text evidence="1">The sequence shown here is derived from an EMBL/GenBank/DDBJ whole genome shotgun (WGS) entry which is preliminary data.</text>
</comment>